<accession>A0A9X4FGD2</accession>
<dbReference type="InterPro" id="IPR011076">
    <property type="entry name" value="Malate_synth_sf"/>
</dbReference>
<evidence type="ECO:0000313" key="9">
    <source>
        <dbReference type="Proteomes" id="UP001152658"/>
    </source>
</evidence>
<feature type="domain" description="Malate synthase G alpha-beta insertion" evidence="1">
    <location>
        <begin position="36"/>
        <end position="103"/>
    </location>
</feature>
<dbReference type="PANTHER" id="PTHR42739:SF1">
    <property type="entry name" value="MALATE SYNTHASE G"/>
    <property type="match status" value="1"/>
</dbReference>
<keyword evidence="9" id="KW-1185">Reference proteome</keyword>
<evidence type="ECO:0000313" key="5">
    <source>
        <dbReference type="EMBL" id="MDE1358591.1"/>
    </source>
</evidence>
<gene>
    <name evidence="5" type="ORF">L9W73_14930</name>
    <name evidence="3" type="ORF">L9W94_03155</name>
    <name evidence="4" type="ORF">L9X51_14415</name>
    <name evidence="6" type="ORF">PYE51_18825</name>
    <name evidence="7" type="ORF">PYE67_18830</name>
    <name evidence="2" type="ORF">VAE063_1000429</name>
</gene>
<dbReference type="Proteomes" id="UP001140979">
    <property type="component" value="Unassembled WGS sequence"/>
</dbReference>
<evidence type="ECO:0000259" key="1">
    <source>
        <dbReference type="Pfam" id="PF20658"/>
    </source>
</evidence>
<evidence type="ECO:0000313" key="8">
    <source>
        <dbReference type="Proteomes" id="UP001140978"/>
    </source>
</evidence>
<dbReference type="SUPFAM" id="SSF51645">
    <property type="entry name" value="Malate synthase G"/>
    <property type="match status" value="1"/>
</dbReference>
<dbReference type="Proteomes" id="UP001140978">
    <property type="component" value="Unassembled WGS sequence"/>
</dbReference>
<dbReference type="GeneID" id="79919317"/>
<dbReference type="NCBIfam" id="NF006511">
    <property type="entry name" value="PRK08951.1"/>
    <property type="match status" value="1"/>
</dbReference>
<name>A0A9X4FGD2_9VIBR</name>
<reference evidence="2" key="2">
    <citation type="submission" date="2022-06" db="EMBL/GenBank/DDBJ databases">
        <authorList>
            <person name="Goudenege D."/>
            <person name="Le Roux F."/>
        </authorList>
    </citation>
    <scope>NUCLEOTIDE SEQUENCE</scope>
    <source>
        <strain evidence="2">12-063</strain>
    </source>
</reference>
<dbReference type="GO" id="GO:0000287">
    <property type="term" value="F:magnesium ion binding"/>
    <property type="evidence" value="ECO:0007669"/>
    <property type="project" value="TreeGrafter"/>
</dbReference>
<evidence type="ECO:0000313" key="2">
    <source>
        <dbReference type="EMBL" id="CAH8193675.1"/>
    </source>
</evidence>
<dbReference type="GO" id="GO:0006097">
    <property type="term" value="P:glyoxylate cycle"/>
    <property type="evidence" value="ECO:0007669"/>
    <property type="project" value="InterPro"/>
</dbReference>
<dbReference type="EMBL" id="CP118710">
    <property type="protein sequence ID" value="WGK83394.1"/>
    <property type="molecule type" value="Genomic_DNA"/>
</dbReference>
<dbReference type="Pfam" id="PF20658">
    <property type="entry name" value="MSG_insertion"/>
    <property type="match status" value="1"/>
</dbReference>
<dbReference type="RefSeq" id="WP_168524419.1">
    <property type="nucleotide sequence ID" value="NZ_CALYLA010000025.1"/>
</dbReference>
<dbReference type="Proteomes" id="UP001140973">
    <property type="component" value="Unassembled WGS sequence"/>
</dbReference>
<dbReference type="Proteomes" id="UP001241226">
    <property type="component" value="Chromosome 2"/>
</dbReference>
<dbReference type="InterPro" id="IPR006253">
    <property type="entry name" value="Malate_synthG"/>
</dbReference>
<organism evidence="4 8">
    <name type="scientific">Vibrio aestuarianus</name>
    <dbReference type="NCBI Taxonomy" id="28171"/>
    <lineage>
        <taxon>Bacteria</taxon>
        <taxon>Pseudomonadati</taxon>
        <taxon>Pseudomonadota</taxon>
        <taxon>Gammaproteobacteria</taxon>
        <taxon>Vibrionales</taxon>
        <taxon>Vibrionaceae</taxon>
        <taxon>Vibrio</taxon>
    </lineage>
</organism>
<dbReference type="EMBL" id="CALYLK010000001">
    <property type="protein sequence ID" value="CAH8193675.1"/>
    <property type="molecule type" value="Genomic_DNA"/>
</dbReference>
<dbReference type="EMBL" id="CP118712">
    <property type="protein sequence ID" value="WGK86993.1"/>
    <property type="molecule type" value="Genomic_DNA"/>
</dbReference>
<evidence type="ECO:0000313" key="4">
    <source>
        <dbReference type="EMBL" id="MDE1347622.1"/>
    </source>
</evidence>
<evidence type="ECO:0000313" key="6">
    <source>
        <dbReference type="EMBL" id="WGK83394.1"/>
    </source>
</evidence>
<proteinExistence type="predicted"/>
<dbReference type="InterPro" id="IPR048357">
    <property type="entry name" value="MSG_insertion"/>
</dbReference>
<sequence length="192" mass="21696">MNMLTFDKTEIQKQNKPFIAEAVFAVETISANQQNEKQIQAKQLLDRLFPLEMGSHQDVTSYVIDYRHVLAYFKDGRHSGLKHPKHFVAFNGEKESPCSILFRDGSGSHVEVMFGCTKGTGCVELIAIDDIQLETCTTFTQFAEDVPSAAMRHWISLVKGDEQGKPKACSEDKEYRAKNGEDYCLNYSFNIA</sequence>
<dbReference type="GO" id="GO:0005829">
    <property type="term" value="C:cytosol"/>
    <property type="evidence" value="ECO:0007669"/>
    <property type="project" value="TreeGrafter"/>
</dbReference>
<dbReference type="Proteomes" id="UP001239257">
    <property type="component" value="Chromosome 2"/>
</dbReference>
<protein>
    <submittedName>
        <fullName evidence="2">Malate synthase-related protein</fullName>
    </submittedName>
</protein>
<dbReference type="Proteomes" id="UP001152658">
    <property type="component" value="Unassembled WGS sequence"/>
</dbReference>
<dbReference type="PANTHER" id="PTHR42739">
    <property type="entry name" value="MALATE SYNTHASE G"/>
    <property type="match status" value="1"/>
</dbReference>
<dbReference type="GO" id="GO:0004474">
    <property type="term" value="F:malate synthase activity"/>
    <property type="evidence" value="ECO:0007669"/>
    <property type="project" value="InterPro"/>
</dbReference>
<dbReference type="AlphaFoldDB" id="A0A9X4FGD2"/>
<evidence type="ECO:0000313" key="3">
    <source>
        <dbReference type="EMBL" id="MDE1241157.1"/>
    </source>
</evidence>
<dbReference type="GO" id="GO:0009436">
    <property type="term" value="P:glyoxylate catabolic process"/>
    <property type="evidence" value="ECO:0007669"/>
    <property type="project" value="TreeGrafter"/>
</dbReference>
<dbReference type="Gene3D" id="2.170.170.11">
    <property type="entry name" value="Malate synthase G - maily-beta sub-domain"/>
    <property type="match status" value="1"/>
</dbReference>
<dbReference type="EMBL" id="JAKNAP010000072">
    <property type="protein sequence ID" value="MDE1358591.1"/>
    <property type="molecule type" value="Genomic_DNA"/>
</dbReference>
<evidence type="ECO:0000313" key="10">
    <source>
        <dbReference type="Proteomes" id="UP001241226"/>
    </source>
</evidence>
<evidence type="ECO:0000313" key="7">
    <source>
        <dbReference type="EMBL" id="WGK86993.1"/>
    </source>
</evidence>
<dbReference type="EMBL" id="JAKNAX010000044">
    <property type="protein sequence ID" value="MDE1347622.1"/>
    <property type="molecule type" value="Genomic_DNA"/>
</dbReference>
<reference evidence="4 10" key="1">
    <citation type="submission" date="2022-02" db="EMBL/GenBank/DDBJ databases">
        <title>Emergence and expansion in Europe of a Vibrio aestuarianus clonal complex pathogenic for oysters.</title>
        <authorList>
            <person name="Mesnil A."/>
            <person name="Travers M.-A."/>
        </authorList>
    </citation>
    <scope>NUCLEOTIDE SEQUENCE</scope>
    <source>
        <strain evidence="5">151-ITT-15-cp-1</strain>
        <strain evidence="3">19_064_11T1</strain>
        <strain evidence="4">19_064_15T1</strain>
        <strain evidence="7 10">U17</strain>
        <strain evidence="6">U29</strain>
    </source>
</reference>
<dbReference type="EMBL" id="JAKNBA010000003">
    <property type="protein sequence ID" value="MDE1241157.1"/>
    <property type="molecule type" value="Genomic_DNA"/>
</dbReference>